<name>A0A9J5X326_SOLCO</name>
<organism evidence="1 2">
    <name type="scientific">Solanum commersonii</name>
    <name type="common">Commerson's wild potato</name>
    <name type="synonym">Commerson's nightshade</name>
    <dbReference type="NCBI Taxonomy" id="4109"/>
    <lineage>
        <taxon>Eukaryota</taxon>
        <taxon>Viridiplantae</taxon>
        <taxon>Streptophyta</taxon>
        <taxon>Embryophyta</taxon>
        <taxon>Tracheophyta</taxon>
        <taxon>Spermatophyta</taxon>
        <taxon>Magnoliopsida</taxon>
        <taxon>eudicotyledons</taxon>
        <taxon>Gunneridae</taxon>
        <taxon>Pentapetalae</taxon>
        <taxon>asterids</taxon>
        <taxon>lamiids</taxon>
        <taxon>Solanales</taxon>
        <taxon>Solanaceae</taxon>
        <taxon>Solanoideae</taxon>
        <taxon>Solaneae</taxon>
        <taxon>Solanum</taxon>
    </lineage>
</organism>
<accession>A0A9J5X326</accession>
<dbReference type="Proteomes" id="UP000824120">
    <property type="component" value="Chromosome 10"/>
</dbReference>
<comment type="caution">
    <text evidence="1">The sequence shown here is derived from an EMBL/GenBank/DDBJ whole genome shotgun (WGS) entry which is preliminary data.</text>
</comment>
<protein>
    <submittedName>
        <fullName evidence="1">Uncharacterized protein</fullName>
    </submittedName>
</protein>
<sequence>MEPVYSDGKNNQFSIIFDIIFSKIFYECSVRLLLMIQLALVAKTANFKGQTNPRAIYHLFGDPNTDFTIFSGDPEFQSHSCQNFSWTFVKTLVMEPVGTNG</sequence>
<evidence type="ECO:0000313" key="2">
    <source>
        <dbReference type="Proteomes" id="UP000824120"/>
    </source>
</evidence>
<gene>
    <name evidence="1" type="ORF">H5410_052981</name>
</gene>
<proteinExistence type="predicted"/>
<dbReference type="AlphaFoldDB" id="A0A9J5X326"/>
<dbReference type="EMBL" id="JACXVP010000010">
    <property type="protein sequence ID" value="KAG5582354.1"/>
    <property type="molecule type" value="Genomic_DNA"/>
</dbReference>
<keyword evidence="2" id="KW-1185">Reference proteome</keyword>
<evidence type="ECO:0000313" key="1">
    <source>
        <dbReference type="EMBL" id="KAG5582354.1"/>
    </source>
</evidence>
<reference evidence="1 2" key="1">
    <citation type="submission" date="2020-09" db="EMBL/GenBank/DDBJ databases">
        <title>De no assembly of potato wild relative species, Solanum commersonii.</title>
        <authorList>
            <person name="Cho K."/>
        </authorList>
    </citation>
    <scope>NUCLEOTIDE SEQUENCE [LARGE SCALE GENOMIC DNA]</scope>
    <source>
        <strain evidence="1">LZ3.2</strain>
        <tissue evidence="1">Leaf</tissue>
    </source>
</reference>